<feature type="transmembrane region" description="Helical" evidence="4">
    <location>
        <begin position="2342"/>
        <end position="2367"/>
    </location>
</feature>
<evidence type="ECO:0000256" key="4">
    <source>
        <dbReference type="SAM" id="Phobius"/>
    </source>
</evidence>
<keyword evidence="4" id="KW-0472">Membrane</keyword>
<dbReference type="PANTHER" id="PTHR37984:SF5">
    <property type="entry name" value="PROTEIN NYNRIN-LIKE"/>
    <property type="match status" value="1"/>
</dbReference>
<feature type="compositionally biased region" description="Low complexity" evidence="3">
    <location>
        <begin position="285"/>
        <end position="296"/>
    </location>
</feature>
<reference evidence="6 7" key="1">
    <citation type="journal article" date="2018" name="Cell">
        <title>The Chara Genome: Secondary Complexity and Implications for Plant Terrestrialization.</title>
        <authorList>
            <person name="Nishiyama T."/>
            <person name="Sakayama H."/>
            <person name="Vries J.D."/>
            <person name="Buschmann H."/>
            <person name="Saint-Marcoux D."/>
            <person name="Ullrich K.K."/>
            <person name="Haas F.B."/>
            <person name="Vanderstraeten L."/>
            <person name="Becker D."/>
            <person name="Lang D."/>
            <person name="Vosolsobe S."/>
            <person name="Rombauts S."/>
            <person name="Wilhelmsson P.K.I."/>
            <person name="Janitza P."/>
            <person name="Kern R."/>
            <person name="Heyl A."/>
            <person name="Rumpler F."/>
            <person name="Villalobos L.I.A.C."/>
            <person name="Clay J.M."/>
            <person name="Skokan R."/>
            <person name="Toyoda A."/>
            <person name="Suzuki Y."/>
            <person name="Kagoshima H."/>
            <person name="Schijlen E."/>
            <person name="Tajeshwar N."/>
            <person name="Catarino B."/>
            <person name="Hetherington A.J."/>
            <person name="Saltykova A."/>
            <person name="Bonnot C."/>
            <person name="Breuninger H."/>
            <person name="Symeonidi A."/>
            <person name="Radhakrishnan G.V."/>
            <person name="Van Nieuwerburgh F."/>
            <person name="Deforce D."/>
            <person name="Chang C."/>
            <person name="Karol K.G."/>
            <person name="Hedrich R."/>
            <person name="Ulvskov P."/>
            <person name="Glockner G."/>
            <person name="Delwiche C.F."/>
            <person name="Petrasek J."/>
            <person name="Van de Peer Y."/>
            <person name="Friml J."/>
            <person name="Beilby M."/>
            <person name="Dolan L."/>
            <person name="Kohara Y."/>
            <person name="Sugano S."/>
            <person name="Fujiyama A."/>
            <person name="Delaux P.-M."/>
            <person name="Quint M."/>
            <person name="TheiBen G."/>
            <person name="Hagemann M."/>
            <person name="Harholt J."/>
            <person name="Dunand C."/>
            <person name="Zachgo S."/>
            <person name="Langdale J."/>
            <person name="Maumus F."/>
            <person name="Straeten D.V.D."/>
            <person name="Gould S.B."/>
            <person name="Rensing S.A."/>
        </authorList>
    </citation>
    <scope>NUCLEOTIDE SEQUENCE [LARGE SCALE GENOMIC DNA]</scope>
    <source>
        <strain evidence="6 7">S276</strain>
    </source>
</reference>
<feature type="compositionally biased region" description="Low complexity" evidence="3">
    <location>
        <begin position="596"/>
        <end position="605"/>
    </location>
</feature>
<keyword evidence="2" id="KW-0175">Coiled coil</keyword>
<feature type="region of interest" description="Disordered" evidence="3">
    <location>
        <begin position="1447"/>
        <end position="1618"/>
    </location>
</feature>
<keyword evidence="1" id="KW-0511">Multifunctional enzyme</keyword>
<feature type="coiled-coil region" evidence="2">
    <location>
        <begin position="1176"/>
        <end position="1252"/>
    </location>
</feature>
<comment type="caution">
    <text evidence="6">The sequence shown here is derived from an EMBL/GenBank/DDBJ whole genome shotgun (WGS) entry which is preliminary data.</text>
</comment>
<feature type="region of interest" description="Disordered" evidence="3">
    <location>
        <begin position="380"/>
        <end position="418"/>
    </location>
</feature>
<evidence type="ECO:0000313" key="6">
    <source>
        <dbReference type="EMBL" id="GBG90719.1"/>
    </source>
</evidence>
<feature type="compositionally biased region" description="Basic and acidic residues" evidence="3">
    <location>
        <begin position="1485"/>
        <end position="1512"/>
    </location>
</feature>
<sequence>MCGYYRNFVKNYSTVASPLTDLTRLDTPWDWSDECEGAFKRLKHALMNHEVLMVPDPQKSFIETTHASQYGIGAVLAQQDGNKLRPIEYMSKKMPSKKLAKSTYERELYVLYTTLVHWRHFLLGRFFYLRTDHQTLKWIKTEPALSDALKRWIKVIDQYDFKLEYLKGEYNKVADALSRRADYLGALVSEFGVSNEVTQSLVGAYHEDPVTMNIIRRQKTRPQKDAGFKIALEKIEFHLSEISFLGMGANGERPQSGPPPVGAHSMSGGVGEGSPNTYTPMEGRTSPSFSHSPPTTNHIRPQNVYSSDPGVNRGAASMLGPHANVNNSDVPMPNHSHDSSVEEPVIDGAFGGAFTEPAMDIAGTQSGRPATVEVADDEGGAHCSDATPPAGSGKRAVREDGGSRRGQSKAKAKERMPEWTDKESMALVRLLFEEDCAQQSRRGRQKIRSRREKYDWIIGKMVEQGFPKRDVEDCEGKYYALLDKAKKIRDYSGESGKPSYWDMSRSEKKENGLPLTYEKHMFEALQCKLGKVDGSCEDLMHSVNLQRGQTSTVTDDEDTGGTSESGGGRRKADTNSVEGYKSRRTAGVSGHKQRSAAESSSDASRGGSFANIAHALVDANDHHAERIAGSFAQAMDGMNKTMVEARTTLGKMSSSPMRGVGEVVDMAGDFALTHRQLIEQAHELARKRGVLFTRVSATVEELQRLQVRDEVGREDRTINDAIIEAEVKFVKVWSADSQFHRESQRENRVVATLDEEAIEDDEDELTEEENKYVRKKEAEVVRNKAAFNSTKKKTYTDVRGNAFLPLASPRWVETMTTAFSGRVWSVETFYYLAPIDQRGCRLLASLTQDEMKAAYNRALEMNTTPPDVKFPFNGDGVFLLPMCMIDAAKCSLPRPTVSIKGNKPPQNPSALAKLKRIWSVGRPYIKCTCIMEGRADCGTGPAWFDHLVWFLLYNLEVLYPDASTPKPKVSSLIKCLSTCWKPLMLTSISFGCIREVMMILARRIIVDPSLTSETVLTWINGSDRKAFKECVKLLPMPKYVKKRAKPFDGATSSGTKRARVEGQETMDRFTQPLLTLPSTSNNTYSNSQFNRGGWIGPSNTKRIETWEEIVAKIKIRHDAEEEREKKKIEAEEKEKREREDELRRQKDKQDRDEHYKQIGDLISFRLGGAEEIMNLKNKEVCDMETLRAEVNNLKKMRNLLAATVNEAKTSIRLHREYDEVKRKAQEANERRIAALEEQVMSLKCISEEAMNEAERWKLEAQRPGNKRGNIVFGVTPSPLLRSRPRCALAATPLNTKKKIDDDYSELVARHTEEVNVLKEMRIHEVNGENESLTNEGDTSKSVATDLRLRLEEAIGGGDGGFDSFAAEAAKKDAHANDREGFLRECRRILKPPKKDMVVSICEKEKITYTTLDKTKEEIAFRRTQKAHGELPRGTSGGTAIEVSDNIEEASDDLGGRRGDTGYRKGKDHGSKSKKSPNGGQNATGTEKEREGKKDTRSKSKGKKGENWWKEKGTSGLRRGKGGETEGSRRASFNDLTSESESDSAGSGEGKLERRAARALMKAKSKTKSKHVKKIRKDDASFSDHGEDGREGNKGSEGKGTSAEEGQSGGLLGGVPMETLGRGEADTPRFLVPLICANSSKGVKILAIQLADGSMELPTIEANESLTESVILKRTKAIIPSCVQCRVIQCLRTEVHTISTESGKVRFLFAFLNAKMDNSIKEKLEGLDWDWFSFEILDSYLNEELDFIRMKGATAKLIAEWLNDAEVHRGILFDGSLAGILQSPWLSENAALQNQNGARRRKQSDLNFASGGRIHGNDGLLGSNGEQRLNEVSTWWTGLQFWSPARGGKGDQGTRGGVGILFHKNLDIQILDHMADIWGRWVWSAVDAPLSFTIRQLDVPILNAVKWAQWWQAYVALNFCLLEVAFHWAEPADKSEEDEIADNEVLLLLVQVWRTDMEGELLGILFGEVRDGHLDSISDELLVFLTQLLDDLPLEILSRCDEKPGTAPLTRTLVPHLLWSMCTELDEGTSKMKLELRHHITFTACSRRDALFRSGHLCHGFPSYNGGPPITRFRWDHKTKTYQCTKTNGSLCIQWTTKEQSPGEMRVASCQCHEMGHEHCKSWACLRDEAVLCDLRKTFDCGSLVFLADGTQLTSSCCTRDDEDILVPSVRDIQKEWTSCTCKKTVQQLSSASDSAGGSSDSQKAIAEFGGSSDYRKAKTNYCVQWNCTDRDITSTEEEDYVCTGFAESFCSDWEGSIEGREAFEVSRCECNLVVNETEEGLDYCASWVCYLKGFDYHDPNLAWSAFGILIASPLVIDSFFVNPHRYRDPYGEQALKKVVSNLVVWAVLMFVTTFMGGVGALLITLAFQLAPFLMICLGVLCCRKKARNTPTESFPGGWWNEVIEKFQWLEAHPRPSKPAQALITCMKTESMDVIRQLLDTGGFPNFFDNILFSDIAKIARTWEDDRQNYGREVETLAAELEIRKDAYARENAERPGRTTRIEQIFLRAWQLNDAHIRNHIPAKIGTPPPPPPHPLEPAARAARCQALDVNDDELDEMEQAIAAISATARALQHRPTTRRRQPQLVASNRQFTAFAAIASHQWIEHTCQAFRHSIWRMDTYNHLAPISIKAYQFLAALSDDDVKKCRAIAYKGQLKYCGKGNPPFKPTDLPFPLLTYVDPDKCGDSEPTMWHKKICQRRTEGTFLHMRYTSRVMEAFFARRVILDALRRVVGEEAESWLDDVVIGWTYNDPLTAYLCKPKRTFRDFNLDQWSKDYDAARCSCRSQRYSSLRSHIPSQLIPDSPYQHVVTMNPNVTDNSRLRAMLKLGLNHVLLKALDIDEALYEFEQLLIKVAVSVHEVMQLSERRRKVVSRYALAKAKSKMRKYWTRHRHIAAEPIDQTFIKKEIEFLSRRFLILATDKAANTPSFVCMNFIRQLALARLFSPDFVQMHVEPEILIEGMQAETEHLIALPRIGATLPYLMAVFKAHKGTFRWITNTANSAVSSMAERCACLLSFLVPSVREFCEEEVCLMEAEFGVKPNLWWPTSSVGEFAASLSPMISSVYSADITCCFELIPTDASEHSLIAVVKFFVECAMKHRRDRSPRDAITVHVSESGWMSAAWTDKHLCSTDAAMHFTEMQVIWVTEWCVTHSLVQLGGQVWRQVLGIPIGLACSPIWCDVYFFKYEYQAMQRMLRSGLHELVASFRYTFRVITTLDKSRAAQEEAKSLQLIFYQSSWRRHIAIMIRAKQIELNYKHFEKHKPTASAFRNALAGLADELCDKRCPEDVKTMMKTLKLDTAFLALSKINSEWDQQENKAAIRSG</sequence>
<feature type="region of interest" description="Disordered" evidence="3">
    <location>
        <begin position="1422"/>
        <end position="1441"/>
    </location>
</feature>
<name>A0A388M8C2_CHABU</name>
<dbReference type="CDD" id="cd09274">
    <property type="entry name" value="RNase_HI_RT_Ty3"/>
    <property type="match status" value="1"/>
</dbReference>
<proteinExistence type="predicted"/>
<evidence type="ECO:0000256" key="2">
    <source>
        <dbReference type="SAM" id="Coils"/>
    </source>
</evidence>
<feature type="compositionally biased region" description="Basic and acidic residues" evidence="3">
    <location>
        <begin position="1453"/>
        <end position="1470"/>
    </location>
</feature>
<dbReference type="InterPro" id="IPR050951">
    <property type="entry name" value="Retrovirus_Pol_polyprotein"/>
</dbReference>
<dbReference type="InterPro" id="IPR043502">
    <property type="entry name" value="DNA/RNA_pol_sf"/>
</dbReference>
<keyword evidence="7" id="KW-1185">Reference proteome</keyword>
<keyword evidence="4" id="KW-1133">Transmembrane helix</keyword>
<dbReference type="FunFam" id="3.30.70.270:FF:000020">
    <property type="entry name" value="Transposon Tf2-6 polyprotein-like Protein"/>
    <property type="match status" value="1"/>
</dbReference>
<feature type="transmembrane region" description="Helical" evidence="4">
    <location>
        <begin position="2301"/>
        <end position="2321"/>
    </location>
</feature>
<dbReference type="InterPro" id="IPR043128">
    <property type="entry name" value="Rev_trsase/Diguanyl_cyclase"/>
</dbReference>
<feature type="coiled-coil region" evidence="2">
    <location>
        <begin position="751"/>
        <end position="778"/>
    </location>
</feature>
<evidence type="ECO:0000313" key="7">
    <source>
        <dbReference type="Proteomes" id="UP000265515"/>
    </source>
</evidence>
<feature type="compositionally biased region" description="Basic and acidic residues" evidence="3">
    <location>
        <begin position="1575"/>
        <end position="1596"/>
    </location>
</feature>
<evidence type="ECO:0000259" key="5">
    <source>
        <dbReference type="Pfam" id="PF17919"/>
    </source>
</evidence>
<protein>
    <recommendedName>
        <fullName evidence="5">Reverse transcriptase/retrotransposon-derived protein RNase H-like domain-containing protein</fullName>
    </recommendedName>
</protein>
<evidence type="ECO:0000256" key="1">
    <source>
        <dbReference type="ARBA" id="ARBA00023268"/>
    </source>
</evidence>
<dbReference type="Gramene" id="GBG90719">
    <property type="protein sequence ID" value="GBG90719"/>
    <property type="gene ID" value="CBR_g51228"/>
</dbReference>
<accession>A0A388M8C2</accession>
<dbReference type="Pfam" id="PF17919">
    <property type="entry name" value="RT_RNaseH_2"/>
    <property type="match status" value="1"/>
</dbReference>
<gene>
    <name evidence="6" type="ORF">CBR_g51228</name>
</gene>
<feature type="region of interest" description="Disordered" evidence="3">
    <location>
        <begin position="1120"/>
        <end position="1154"/>
    </location>
</feature>
<dbReference type="Proteomes" id="UP000265515">
    <property type="component" value="Unassembled WGS sequence"/>
</dbReference>
<evidence type="ECO:0000256" key="3">
    <source>
        <dbReference type="SAM" id="MobiDB-lite"/>
    </source>
</evidence>
<dbReference type="SUPFAM" id="SSF56672">
    <property type="entry name" value="DNA/RNA polymerases"/>
    <property type="match status" value="1"/>
</dbReference>
<feature type="region of interest" description="Disordered" evidence="3">
    <location>
        <begin position="250"/>
        <end position="301"/>
    </location>
</feature>
<feature type="compositionally biased region" description="Basic residues" evidence="3">
    <location>
        <begin position="1560"/>
        <end position="1574"/>
    </location>
</feature>
<dbReference type="Gene3D" id="3.10.20.370">
    <property type="match status" value="1"/>
</dbReference>
<organism evidence="6 7">
    <name type="scientific">Chara braunii</name>
    <name type="common">Braun's stonewort</name>
    <dbReference type="NCBI Taxonomy" id="69332"/>
    <lineage>
        <taxon>Eukaryota</taxon>
        <taxon>Viridiplantae</taxon>
        <taxon>Streptophyta</taxon>
        <taxon>Charophyceae</taxon>
        <taxon>Charales</taxon>
        <taxon>Characeae</taxon>
        <taxon>Chara</taxon>
    </lineage>
</organism>
<feature type="region of interest" description="Disordered" evidence="3">
    <location>
        <begin position="547"/>
        <end position="605"/>
    </location>
</feature>
<dbReference type="GO" id="GO:0003824">
    <property type="term" value="F:catalytic activity"/>
    <property type="evidence" value="ECO:0007669"/>
    <property type="project" value="UniProtKB-KW"/>
</dbReference>
<feature type="domain" description="Reverse transcriptase/retrotransposon-derived protein RNase H-like" evidence="5">
    <location>
        <begin position="31"/>
        <end position="127"/>
    </location>
</feature>
<dbReference type="PANTHER" id="PTHR37984">
    <property type="entry name" value="PROTEIN CBG26694"/>
    <property type="match status" value="1"/>
</dbReference>
<dbReference type="InterPro" id="IPR041577">
    <property type="entry name" value="RT_RNaseH_2"/>
</dbReference>
<dbReference type="Gene3D" id="3.30.70.270">
    <property type="match status" value="1"/>
</dbReference>
<dbReference type="EMBL" id="BFEA01000834">
    <property type="protein sequence ID" value="GBG90719.1"/>
    <property type="molecule type" value="Genomic_DNA"/>
</dbReference>
<keyword evidence="4" id="KW-0812">Transmembrane</keyword>